<evidence type="ECO:0000259" key="1">
    <source>
        <dbReference type="Pfam" id="PF12770"/>
    </source>
</evidence>
<evidence type="ECO:0000313" key="3">
    <source>
        <dbReference type="Proteomes" id="UP001500822"/>
    </source>
</evidence>
<dbReference type="Proteomes" id="UP001500822">
    <property type="component" value="Unassembled WGS sequence"/>
</dbReference>
<dbReference type="EMBL" id="BAABIE010000004">
    <property type="protein sequence ID" value="GAA4744925.1"/>
    <property type="molecule type" value="Genomic_DNA"/>
</dbReference>
<protein>
    <recommendedName>
        <fullName evidence="1">CHAT domain-containing protein</fullName>
    </recommendedName>
</protein>
<name>A0ABP8Z3H4_9ACTN</name>
<dbReference type="Pfam" id="PF12770">
    <property type="entry name" value="CHAT"/>
    <property type="match status" value="1"/>
</dbReference>
<comment type="caution">
    <text evidence="2">The sequence shown here is derived from an EMBL/GenBank/DDBJ whole genome shotgun (WGS) entry which is preliminary data.</text>
</comment>
<reference evidence="3" key="1">
    <citation type="journal article" date="2019" name="Int. J. Syst. Evol. Microbiol.">
        <title>The Global Catalogue of Microorganisms (GCM) 10K type strain sequencing project: providing services to taxonomists for standard genome sequencing and annotation.</title>
        <authorList>
            <consortium name="The Broad Institute Genomics Platform"/>
            <consortium name="The Broad Institute Genome Sequencing Center for Infectious Disease"/>
            <person name="Wu L."/>
            <person name="Ma J."/>
        </authorList>
    </citation>
    <scope>NUCLEOTIDE SEQUENCE [LARGE SCALE GENOMIC DNA]</scope>
    <source>
        <strain evidence="3">JCM 18077</strain>
    </source>
</reference>
<organism evidence="2 3">
    <name type="scientific">Gordonia alkaliphila</name>
    <dbReference type="NCBI Taxonomy" id="1053547"/>
    <lineage>
        <taxon>Bacteria</taxon>
        <taxon>Bacillati</taxon>
        <taxon>Actinomycetota</taxon>
        <taxon>Actinomycetes</taxon>
        <taxon>Mycobacteriales</taxon>
        <taxon>Gordoniaceae</taxon>
        <taxon>Gordonia</taxon>
    </lineage>
</organism>
<sequence>MIESAERRRRLLVRRCVRRYDLLISAHETENAIRTVLPHAVDNDDGLAQAAAIHLGLASSQDPLDTDIATRVENLCHAAAIALFADQIGGIMWYRRELVERQISTIQDVDISWRVSEQRLPTPAELYRYALVLLGHFDETTDFVQIVPYLERRIPALLSWVRACRLQFSVEPGWDDHIRNGLDRRLASGSGVEHYRFHFEYERLAAQCETGSIEDVSSYLAGAHAEFLRDTEGIMGETSLWVKVLLGRSFAEYLCGRIGEGVVVDVLTIDVPNTLEAGRRDSVGHVIHELNAALCAVDFAAELESPSPQTLSSLVTAAIDRIDWIMNRWRVLARSGGALSVVLKACLGDLAEVCAAHSEILAECGFRIALIVKRSTLTHLLRDPAVELPEIFREYLKNISIHDDNLWDAEGEERYAIEEERDRTIEEYELRISAALGPMVLELYDPGLLDVREVIARIASVEALDYVWVGRSARPLLTQWFRTHISRTGVVTFTGPYKSLKDAPVPLQTTDEWVREISPALLPPEMSSTADENQILLISPHAAHDGIPWPALRLDGEYLVENRTVSVVPCLANLADEELGSVTGPSVAHMVAAPIVRGDRTIGAGLDMGAELASWGYEPPPDVLVHTVQERAGEGSRRTDIDLLQLLRTRAKDYGFLHVSAHCGGTGLRQAIYLPQSLSVAQAFNVSWPPAVLLATCHSGEGMSGAEPLALCVAVMFGGARSVIAGVGPVISSGASYLVAAIVEAVRGGTVLTLPELLRDAQRAAIVGGLDPDEWGRLVAYVRGTGFAMKGER</sequence>
<gene>
    <name evidence="2" type="ORF">GCM10023217_12460</name>
</gene>
<feature type="domain" description="CHAT" evidence="1">
    <location>
        <begin position="515"/>
        <end position="769"/>
    </location>
</feature>
<dbReference type="InterPro" id="IPR024983">
    <property type="entry name" value="CHAT_dom"/>
</dbReference>
<dbReference type="RefSeq" id="WP_345312821.1">
    <property type="nucleotide sequence ID" value="NZ_BAABIE010000004.1"/>
</dbReference>
<proteinExistence type="predicted"/>
<keyword evidence="3" id="KW-1185">Reference proteome</keyword>
<evidence type="ECO:0000313" key="2">
    <source>
        <dbReference type="EMBL" id="GAA4744925.1"/>
    </source>
</evidence>
<accession>A0ABP8Z3H4</accession>